<evidence type="ECO:0000313" key="8">
    <source>
        <dbReference type="EMBL" id="QQG37091.1"/>
    </source>
</evidence>
<dbReference type="PANTHER" id="PTHR21237">
    <property type="entry name" value="GRPE PROTEIN"/>
    <property type="match status" value="1"/>
</dbReference>
<dbReference type="Proteomes" id="UP000595362">
    <property type="component" value="Chromosome"/>
</dbReference>
<feature type="compositionally biased region" description="Low complexity" evidence="7">
    <location>
        <begin position="19"/>
        <end position="33"/>
    </location>
</feature>
<comment type="subunit">
    <text evidence="3">Homodimer.</text>
</comment>
<keyword evidence="2 3" id="KW-0143">Chaperone</keyword>
<evidence type="ECO:0000256" key="5">
    <source>
        <dbReference type="RuleBase" id="RU004478"/>
    </source>
</evidence>
<evidence type="ECO:0000256" key="4">
    <source>
        <dbReference type="RuleBase" id="RU000639"/>
    </source>
</evidence>
<feature type="region of interest" description="Disordered" evidence="7">
    <location>
        <begin position="1"/>
        <end position="34"/>
    </location>
</feature>
<dbReference type="GO" id="GO:0005737">
    <property type="term" value="C:cytoplasm"/>
    <property type="evidence" value="ECO:0007669"/>
    <property type="project" value="UniProtKB-SubCell"/>
</dbReference>
<dbReference type="SUPFAM" id="SSF58014">
    <property type="entry name" value="Coiled-coil domain of nucleotide exchange factor GrpE"/>
    <property type="match status" value="1"/>
</dbReference>
<dbReference type="CDD" id="cd00446">
    <property type="entry name" value="GrpE"/>
    <property type="match status" value="1"/>
</dbReference>
<sequence length="207" mass="22607">MSDVSPESIPDPLQPEDFSSAGSASSQGAAPSPLEQALLQISELQQQLAAMKDQGLRALAEAENTRKRAIKDREDASKYAIANFARDILDYTDNFKRAIDSIPDELKASGDDRIKNMIAGLEAMQRQLLQTFEKNGVKKIEPRDEPFNPHFHEVMFEVPGTGKPAGTIIQLVDAGYILHDRLLRPARVGVAKDEGQGGSAHNVDTQA</sequence>
<dbReference type="EMBL" id="CP066681">
    <property type="protein sequence ID" value="QQG37091.1"/>
    <property type="molecule type" value="Genomic_DNA"/>
</dbReference>
<dbReference type="GO" id="GO:0006457">
    <property type="term" value="P:protein folding"/>
    <property type="evidence" value="ECO:0007669"/>
    <property type="project" value="InterPro"/>
</dbReference>
<dbReference type="GO" id="GO:0051082">
    <property type="term" value="F:unfolded protein binding"/>
    <property type="evidence" value="ECO:0007669"/>
    <property type="project" value="TreeGrafter"/>
</dbReference>
<dbReference type="SUPFAM" id="SSF51064">
    <property type="entry name" value="Head domain of nucleotide exchange factor GrpE"/>
    <property type="match status" value="1"/>
</dbReference>
<dbReference type="HAMAP" id="MF_01151">
    <property type="entry name" value="GrpE"/>
    <property type="match status" value="1"/>
</dbReference>
<evidence type="ECO:0000313" key="9">
    <source>
        <dbReference type="Proteomes" id="UP000595362"/>
    </source>
</evidence>
<evidence type="ECO:0000256" key="2">
    <source>
        <dbReference type="ARBA" id="ARBA00023186"/>
    </source>
</evidence>
<dbReference type="PRINTS" id="PR00773">
    <property type="entry name" value="GRPEPROTEIN"/>
</dbReference>
<proteinExistence type="inferred from homology"/>
<gene>
    <name evidence="3 8" type="primary">grpE</name>
    <name evidence="8" type="ORF">HYS17_04820</name>
</gene>
<keyword evidence="3 4" id="KW-0346">Stress response</keyword>
<dbReference type="Gene3D" id="2.30.22.10">
    <property type="entry name" value="Head domain of nucleotide exchange factor GrpE"/>
    <property type="match status" value="1"/>
</dbReference>
<evidence type="ECO:0000256" key="7">
    <source>
        <dbReference type="SAM" id="MobiDB-lite"/>
    </source>
</evidence>
<dbReference type="Gene3D" id="3.90.20.20">
    <property type="match status" value="1"/>
</dbReference>
<keyword evidence="3" id="KW-0963">Cytoplasm</keyword>
<feature type="coiled-coil region" evidence="6">
    <location>
        <begin position="34"/>
        <end position="79"/>
    </location>
</feature>
<protein>
    <recommendedName>
        <fullName evidence="3 4">Protein GrpE</fullName>
    </recommendedName>
    <alternativeName>
        <fullName evidence="3">HSP-70 cofactor</fullName>
    </alternativeName>
</protein>
<dbReference type="GO" id="GO:0042803">
    <property type="term" value="F:protein homodimerization activity"/>
    <property type="evidence" value="ECO:0007669"/>
    <property type="project" value="InterPro"/>
</dbReference>
<evidence type="ECO:0000256" key="1">
    <source>
        <dbReference type="ARBA" id="ARBA00009054"/>
    </source>
</evidence>
<organism evidence="8 9">
    <name type="scientific">Micavibrio aeruginosavorus</name>
    <dbReference type="NCBI Taxonomy" id="349221"/>
    <lineage>
        <taxon>Bacteria</taxon>
        <taxon>Pseudomonadati</taxon>
        <taxon>Bdellovibrionota</taxon>
        <taxon>Bdellovibrionia</taxon>
        <taxon>Bdellovibrionales</taxon>
        <taxon>Pseudobdellovibrionaceae</taxon>
        <taxon>Micavibrio</taxon>
    </lineage>
</organism>
<dbReference type="InterPro" id="IPR009012">
    <property type="entry name" value="GrpE_head"/>
</dbReference>
<keyword evidence="6" id="KW-0175">Coiled coil</keyword>
<dbReference type="InterPro" id="IPR000740">
    <property type="entry name" value="GrpE"/>
</dbReference>
<dbReference type="GO" id="GO:0000774">
    <property type="term" value="F:adenyl-nucleotide exchange factor activity"/>
    <property type="evidence" value="ECO:0007669"/>
    <property type="project" value="InterPro"/>
</dbReference>
<comment type="similarity">
    <text evidence="1 3 5">Belongs to the GrpE family.</text>
</comment>
<dbReference type="PANTHER" id="PTHR21237:SF23">
    <property type="entry name" value="GRPE PROTEIN HOMOLOG, MITOCHONDRIAL"/>
    <property type="match status" value="1"/>
</dbReference>
<reference evidence="8 9" key="1">
    <citation type="submission" date="2020-07" db="EMBL/GenBank/DDBJ databases">
        <title>Huge and variable diversity of episymbiotic CPR bacteria and DPANN archaea in groundwater ecosystems.</title>
        <authorList>
            <person name="He C.Y."/>
            <person name="Keren R."/>
            <person name="Whittaker M."/>
            <person name="Farag I.F."/>
            <person name="Doudna J."/>
            <person name="Cate J.H.D."/>
            <person name="Banfield J.F."/>
        </authorList>
    </citation>
    <scope>NUCLEOTIDE SEQUENCE [LARGE SCALE GENOMIC DNA]</scope>
    <source>
        <strain evidence="8">NC_groundwater_70_Ag_B-0.1um_54_66</strain>
    </source>
</reference>
<evidence type="ECO:0000256" key="6">
    <source>
        <dbReference type="SAM" id="Coils"/>
    </source>
</evidence>
<name>A0A7T5R438_9BACT</name>
<dbReference type="InterPro" id="IPR013805">
    <property type="entry name" value="GrpE_CC"/>
</dbReference>
<dbReference type="AlphaFoldDB" id="A0A7T5R438"/>
<dbReference type="Pfam" id="PF01025">
    <property type="entry name" value="GrpE"/>
    <property type="match status" value="1"/>
</dbReference>
<accession>A0A7T5R438</accession>
<comment type="subcellular location">
    <subcellularLocation>
        <location evidence="3">Cytoplasm</location>
    </subcellularLocation>
</comment>
<evidence type="ECO:0000256" key="3">
    <source>
        <dbReference type="HAMAP-Rule" id="MF_01151"/>
    </source>
</evidence>
<dbReference type="PROSITE" id="PS01071">
    <property type="entry name" value="GRPE"/>
    <property type="match status" value="1"/>
</dbReference>
<dbReference type="GO" id="GO:0051087">
    <property type="term" value="F:protein-folding chaperone binding"/>
    <property type="evidence" value="ECO:0007669"/>
    <property type="project" value="InterPro"/>
</dbReference>
<comment type="function">
    <text evidence="3 4">Participates actively in the response to hyperosmotic and heat shock by preventing the aggregation of stress-denatured proteins, in association with DnaK and GrpE. It is the nucleotide exchange factor for DnaK and may function as a thermosensor. Unfolded proteins bind initially to DnaJ; upon interaction with the DnaJ-bound protein, DnaK hydrolyzes its bound ATP, resulting in the formation of a stable complex. GrpE releases ADP from DnaK; ATP binding to DnaK triggers the release of the substrate protein, thus completing the reaction cycle. Several rounds of ATP-dependent interactions between DnaJ, DnaK and GrpE are required for fully efficient folding.</text>
</comment>